<comment type="caution">
    <text evidence="1">The sequence shown here is derived from an EMBL/GenBank/DDBJ whole genome shotgun (WGS) entry which is preliminary data.</text>
</comment>
<reference evidence="1" key="2">
    <citation type="submission" date="2020-06" db="EMBL/GenBank/DDBJ databases">
        <title>Helianthus annuus Genome sequencing and assembly Release 2.</title>
        <authorList>
            <person name="Gouzy J."/>
            <person name="Langlade N."/>
            <person name="Munos S."/>
        </authorList>
    </citation>
    <scope>NUCLEOTIDE SEQUENCE</scope>
    <source>
        <tissue evidence="1">Leaves</tissue>
    </source>
</reference>
<evidence type="ECO:0000313" key="1">
    <source>
        <dbReference type="EMBL" id="KAF5758596.1"/>
    </source>
</evidence>
<proteinExistence type="predicted"/>
<dbReference type="Gramene" id="mRNA:HanXRQr2_Chr16g0731031">
    <property type="protein sequence ID" value="mRNA:HanXRQr2_Chr16g0731031"/>
    <property type="gene ID" value="HanXRQr2_Chr16g0731031"/>
</dbReference>
<accession>A0A9K3DNK5</accession>
<dbReference type="Proteomes" id="UP000215914">
    <property type="component" value="Unassembled WGS sequence"/>
</dbReference>
<reference evidence="1" key="1">
    <citation type="journal article" date="2017" name="Nature">
        <title>The sunflower genome provides insights into oil metabolism, flowering and Asterid evolution.</title>
        <authorList>
            <person name="Badouin H."/>
            <person name="Gouzy J."/>
            <person name="Grassa C.J."/>
            <person name="Murat F."/>
            <person name="Staton S.E."/>
            <person name="Cottret L."/>
            <person name="Lelandais-Briere C."/>
            <person name="Owens G.L."/>
            <person name="Carrere S."/>
            <person name="Mayjonade B."/>
            <person name="Legrand L."/>
            <person name="Gill N."/>
            <person name="Kane N.C."/>
            <person name="Bowers J.E."/>
            <person name="Hubner S."/>
            <person name="Bellec A."/>
            <person name="Berard A."/>
            <person name="Berges H."/>
            <person name="Blanchet N."/>
            <person name="Boniface M.C."/>
            <person name="Brunel D."/>
            <person name="Catrice O."/>
            <person name="Chaidir N."/>
            <person name="Claudel C."/>
            <person name="Donnadieu C."/>
            <person name="Faraut T."/>
            <person name="Fievet G."/>
            <person name="Helmstetter N."/>
            <person name="King M."/>
            <person name="Knapp S.J."/>
            <person name="Lai Z."/>
            <person name="Le Paslier M.C."/>
            <person name="Lippi Y."/>
            <person name="Lorenzon L."/>
            <person name="Mandel J.R."/>
            <person name="Marage G."/>
            <person name="Marchand G."/>
            <person name="Marquand E."/>
            <person name="Bret-Mestries E."/>
            <person name="Morien E."/>
            <person name="Nambeesan S."/>
            <person name="Nguyen T."/>
            <person name="Pegot-Espagnet P."/>
            <person name="Pouilly N."/>
            <person name="Raftis F."/>
            <person name="Sallet E."/>
            <person name="Schiex T."/>
            <person name="Thomas J."/>
            <person name="Vandecasteele C."/>
            <person name="Vares D."/>
            <person name="Vear F."/>
            <person name="Vautrin S."/>
            <person name="Crespi M."/>
            <person name="Mangin B."/>
            <person name="Burke J.M."/>
            <person name="Salse J."/>
            <person name="Munos S."/>
            <person name="Vincourt P."/>
            <person name="Rieseberg L.H."/>
            <person name="Langlade N.B."/>
        </authorList>
    </citation>
    <scope>NUCLEOTIDE SEQUENCE</scope>
    <source>
        <tissue evidence="1">Leaves</tissue>
    </source>
</reference>
<protein>
    <submittedName>
        <fullName evidence="1">Uncharacterized protein</fullName>
    </submittedName>
</protein>
<evidence type="ECO:0000313" key="2">
    <source>
        <dbReference type="Proteomes" id="UP000215914"/>
    </source>
</evidence>
<dbReference type="EMBL" id="MNCJ02000331">
    <property type="protein sequence ID" value="KAF5758596.1"/>
    <property type="molecule type" value="Genomic_DNA"/>
</dbReference>
<gene>
    <name evidence="1" type="ORF">HanXRQr2_Chr16g0731031</name>
</gene>
<keyword evidence="2" id="KW-1185">Reference proteome</keyword>
<organism evidence="1 2">
    <name type="scientific">Helianthus annuus</name>
    <name type="common">Common sunflower</name>
    <dbReference type="NCBI Taxonomy" id="4232"/>
    <lineage>
        <taxon>Eukaryota</taxon>
        <taxon>Viridiplantae</taxon>
        <taxon>Streptophyta</taxon>
        <taxon>Embryophyta</taxon>
        <taxon>Tracheophyta</taxon>
        <taxon>Spermatophyta</taxon>
        <taxon>Magnoliopsida</taxon>
        <taxon>eudicotyledons</taxon>
        <taxon>Gunneridae</taxon>
        <taxon>Pentapetalae</taxon>
        <taxon>asterids</taxon>
        <taxon>campanulids</taxon>
        <taxon>Asterales</taxon>
        <taxon>Asteraceae</taxon>
        <taxon>Asteroideae</taxon>
        <taxon>Heliantheae alliance</taxon>
        <taxon>Heliantheae</taxon>
        <taxon>Helianthus</taxon>
    </lineage>
</organism>
<dbReference type="AlphaFoldDB" id="A0A9K3DNK5"/>
<name>A0A9K3DNK5_HELAN</name>
<sequence>MAWQLQVRLRAGLGVINVVLKDNLLRHGRFRRDDICRHFYRVALPVSTCFGQLKLGVWKQRLYMCICSCTCLTHIMN</sequence>